<gene>
    <name evidence="3" type="ORF">DSTB1V02_LOCUS953</name>
</gene>
<dbReference type="InterPro" id="IPR050129">
    <property type="entry name" value="Zn_alcohol_dh"/>
</dbReference>
<name>A0A7R8WZ59_9CRUS</name>
<dbReference type="GO" id="GO:0016491">
    <property type="term" value="F:oxidoreductase activity"/>
    <property type="evidence" value="ECO:0007669"/>
    <property type="project" value="UniProtKB-KW"/>
</dbReference>
<evidence type="ECO:0000256" key="1">
    <source>
        <dbReference type="ARBA" id="ARBA00023002"/>
    </source>
</evidence>
<feature type="domain" description="Alcohol dehydrogenase-like C-terminal" evidence="2">
    <location>
        <begin position="120"/>
        <end position="227"/>
    </location>
</feature>
<evidence type="ECO:0000313" key="4">
    <source>
        <dbReference type="Proteomes" id="UP000677054"/>
    </source>
</evidence>
<proteinExistence type="predicted"/>
<dbReference type="SUPFAM" id="SSF51735">
    <property type="entry name" value="NAD(P)-binding Rossmann-fold domains"/>
    <property type="match status" value="1"/>
</dbReference>
<dbReference type="OrthoDB" id="3941538at2759"/>
<keyword evidence="4" id="KW-1185">Reference proteome</keyword>
<organism evidence="3">
    <name type="scientific">Darwinula stevensoni</name>
    <dbReference type="NCBI Taxonomy" id="69355"/>
    <lineage>
        <taxon>Eukaryota</taxon>
        <taxon>Metazoa</taxon>
        <taxon>Ecdysozoa</taxon>
        <taxon>Arthropoda</taxon>
        <taxon>Crustacea</taxon>
        <taxon>Oligostraca</taxon>
        <taxon>Ostracoda</taxon>
        <taxon>Podocopa</taxon>
        <taxon>Podocopida</taxon>
        <taxon>Darwinulocopina</taxon>
        <taxon>Darwinuloidea</taxon>
        <taxon>Darwinulidae</taxon>
        <taxon>Darwinula</taxon>
    </lineage>
</organism>
<accession>A0A7R8WZ59</accession>
<evidence type="ECO:0000259" key="2">
    <source>
        <dbReference type="Pfam" id="PF00107"/>
    </source>
</evidence>
<dbReference type="PANTHER" id="PTHR43401">
    <property type="entry name" value="L-THREONINE 3-DEHYDROGENASE"/>
    <property type="match status" value="1"/>
</dbReference>
<dbReference type="InterPro" id="IPR036291">
    <property type="entry name" value="NAD(P)-bd_dom_sf"/>
</dbReference>
<dbReference type="Gene3D" id="3.40.50.720">
    <property type="entry name" value="NAD(P)-binding Rossmann-like Domain"/>
    <property type="match status" value="1"/>
</dbReference>
<dbReference type="EMBL" id="CAJPEV010000077">
    <property type="protein sequence ID" value="CAG0880191.1"/>
    <property type="molecule type" value="Genomic_DNA"/>
</dbReference>
<dbReference type="InterPro" id="IPR013149">
    <property type="entry name" value="ADH-like_C"/>
</dbReference>
<reference evidence="3" key="1">
    <citation type="submission" date="2020-11" db="EMBL/GenBank/DDBJ databases">
        <authorList>
            <person name="Tran Van P."/>
        </authorList>
    </citation>
    <scope>NUCLEOTIDE SEQUENCE</scope>
</reference>
<dbReference type="Pfam" id="PF00107">
    <property type="entry name" value="ADH_zinc_N"/>
    <property type="match status" value="1"/>
</dbReference>
<protein>
    <recommendedName>
        <fullName evidence="2">Alcohol dehydrogenase-like C-terminal domain-containing protein</fullName>
    </recommendedName>
</protein>
<dbReference type="Gene3D" id="3.90.180.10">
    <property type="entry name" value="Medium-chain alcohol dehydrogenases, catalytic domain"/>
    <property type="match status" value="1"/>
</dbReference>
<dbReference type="AlphaFoldDB" id="A0A7R8WZ59"/>
<evidence type="ECO:0000313" key="3">
    <source>
        <dbReference type="EMBL" id="CAD7240951.1"/>
    </source>
</evidence>
<dbReference type="Proteomes" id="UP000677054">
    <property type="component" value="Unassembled WGS sequence"/>
</dbReference>
<dbReference type="EMBL" id="LR899594">
    <property type="protein sequence ID" value="CAD7240951.1"/>
    <property type="molecule type" value="Genomic_DNA"/>
</dbReference>
<dbReference type="PANTHER" id="PTHR43401:SF2">
    <property type="entry name" value="L-THREONINE 3-DEHYDROGENASE"/>
    <property type="match status" value="1"/>
</dbReference>
<keyword evidence="1" id="KW-0560">Oxidoreductase</keyword>
<sequence>MRGMRREVQTLFQRKTTLLPHSQRECDRDPRERRLGGIRPGEGIHGPSFALFPSPQNGFVSSRISRFHRSRKTLWISCFGDGSYSEGFLAETLSCVYHGRELVGRLDPDSKILVLGGGIVGMLWAAVLKHEGLRSIALTDVSAFRLNQARNSGFVEEAVEPGSLSGENFDLVVDCCGIPQAVEDALNRTSKGAVIVLFACPPSSVRIRLRLLDMTTKGLRIIGAQVNPFTYGKAVGLLDAMSRSGYVYKRPESFSSPIAKSRWVLTPERFGLKEYKLADFRACLKDLAEGKVTKAVFAVCPQLE</sequence>